<accession>A0A928VWB0</accession>
<protein>
    <submittedName>
        <fullName evidence="2">Uncharacterized protein</fullName>
    </submittedName>
</protein>
<comment type="caution">
    <text evidence="2">The sequence shown here is derived from an EMBL/GenBank/DDBJ whole genome shotgun (WGS) entry which is preliminary data.</text>
</comment>
<dbReference type="AlphaFoldDB" id="A0A928VWB0"/>
<dbReference type="RefSeq" id="WP_264320719.1">
    <property type="nucleotide sequence ID" value="NZ_JADEXN010000087.1"/>
</dbReference>
<sequence>MEIQTTYHSSKKPIRSVAAGGDLTRTQSHERKSNVREQPKDGLSGCRSHRRRDDTMRLIPSLIPI</sequence>
<evidence type="ECO:0000313" key="2">
    <source>
        <dbReference type="EMBL" id="MBE9040473.1"/>
    </source>
</evidence>
<name>A0A928VWB0_9CYAN</name>
<organism evidence="2 3">
    <name type="scientific">Zarconia navalis LEGE 11467</name>
    <dbReference type="NCBI Taxonomy" id="1828826"/>
    <lineage>
        <taxon>Bacteria</taxon>
        <taxon>Bacillati</taxon>
        <taxon>Cyanobacteriota</taxon>
        <taxon>Cyanophyceae</taxon>
        <taxon>Oscillatoriophycideae</taxon>
        <taxon>Oscillatoriales</taxon>
        <taxon>Oscillatoriales incertae sedis</taxon>
        <taxon>Zarconia</taxon>
        <taxon>Zarconia navalis</taxon>
    </lineage>
</organism>
<proteinExistence type="predicted"/>
<feature type="compositionally biased region" description="Basic and acidic residues" evidence="1">
    <location>
        <begin position="27"/>
        <end position="40"/>
    </location>
</feature>
<feature type="region of interest" description="Disordered" evidence="1">
    <location>
        <begin position="1"/>
        <end position="65"/>
    </location>
</feature>
<reference evidence="2" key="1">
    <citation type="submission" date="2020-10" db="EMBL/GenBank/DDBJ databases">
        <authorList>
            <person name="Castelo-Branco R."/>
            <person name="Eusebio N."/>
            <person name="Adriana R."/>
            <person name="Vieira A."/>
            <person name="Brugerolle De Fraissinette N."/>
            <person name="Rezende De Castro R."/>
            <person name="Schneider M.P."/>
            <person name="Vasconcelos V."/>
            <person name="Leao P.N."/>
        </authorList>
    </citation>
    <scope>NUCLEOTIDE SEQUENCE</scope>
    <source>
        <strain evidence="2">LEGE 11467</strain>
    </source>
</reference>
<dbReference type="Proteomes" id="UP000621799">
    <property type="component" value="Unassembled WGS sequence"/>
</dbReference>
<evidence type="ECO:0000256" key="1">
    <source>
        <dbReference type="SAM" id="MobiDB-lite"/>
    </source>
</evidence>
<gene>
    <name evidence="2" type="ORF">IQ235_06675</name>
</gene>
<evidence type="ECO:0000313" key="3">
    <source>
        <dbReference type="Proteomes" id="UP000621799"/>
    </source>
</evidence>
<keyword evidence="3" id="KW-1185">Reference proteome</keyword>
<dbReference type="EMBL" id="JADEXN010000087">
    <property type="protein sequence ID" value="MBE9040473.1"/>
    <property type="molecule type" value="Genomic_DNA"/>
</dbReference>